<evidence type="ECO:0000256" key="2">
    <source>
        <dbReference type="ARBA" id="ARBA00022617"/>
    </source>
</evidence>
<evidence type="ECO:0000256" key="6">
    <source>
        <dbReference type="ARBA" id="ARBA00034312"/>
    </source>
</evidence>
<reference evidence="7 8" key="1">
    <citation type="submission" date="2024-02" db="EMBL/GenBank/DDBJ databases">
        <title>Expansion and revision of Xanthobacter and proposal of Roseixanthobacter gen. nov.</title>
        <authorList>
            <person name="Soltysiak M.P.M."/>
            <person name="Jalihal A."/>
            <person name="Ory A."/>
            <person name="Chrisophersen C."/>
            <person name="Lee A.D."/>
            <person name="Boulton J."/>
            <person name="Springer M."/>
        </authorList>
    </citation>
    <scope>NUCLEOTIDE SEQUENCE [LARGE SCALE GENOMIC DNA]</scope>
    <source>
        <strain evidence="7 8">23A</strain>
    </source>
</reference>
<name>A0ABW6ZVI3_9HYPH</name>
<keyword evidence="4" id="KW-0408">Iron</keyword>
<organism evidence="7 8">
    <name type="scientific">Xanthobacter oligotrophicus</name>
    <dbReference type="NCBI Taxonomy" id="2607286"/>
    <lineage>
        <taxon>Bacteria</taxon>
        <taxon>Pseudomonadati</taxon>
        <taxon>Pseudomonadota</taxon>
        <taxon>Alphaproteobacteria</taxon>
        <taxon>Hyphomicrobiales</taxon>
        <taxon>Xanthobacteraceae</taxon>
        <taxon>Xanthobacter</taxon>
    </lineage>
</organism>
<proteinExistence type="inferred from homology"/>
<feature type="non-terminal residue" evidence="7">
    <location>
        <position position="1"/>
    </location>
</feature>
<evidence type="ECO:0000313" key="8">
    <source>
        <dbReference type="Proteomes" id="UP001604002"/>
    </source>
</evidence>
<sequence>RRSRHEETPMVFHVEYPRIVPERRPPGHEPAAPRFSLRWEQPVGLLVCAYFGLQGQDLGRDEQKAFFDRLEASFCADGPVAHEIMRASDETGAVNAILVAYWLDATAHARWERNSPFMAWFRDPERLEGTRGVWRETMHVPYDRHETIYSTPGYAIGLARTPGATRAPITTNGYFGAMRDRMPISAIDTLESPLGAMPPRRAPGSRGRRLTAAFPLNLISIRSGQFWEGAGNEQTADYIDHLQPKLMRGMAHLSSHPEGTGTVTLRIMTNLDAEGRPRAETSVHGYFLSMAHLEEWSRSHETHLDIYRHAIAMNRLHKERREVFTWHEVFALLPGAHAEYANCHAGTGLLPYFADA</sequence>
<comment type="caution">
    <text evidence="7">The sequence shown here is derived from an EMBL/GenBank/DDBJ whole genome shotgun (WGS) entry which is preliminary data.</text>
</comment>
<dbReference type="EMBL" id="JBAFVH010000005">
    <property type="protein sequence ID" value="MFG1372731.1"/>
    <property type="molecule type" value="Genomic_DNA"/>
</dbReference>
<keyword evidence="2" id="KW-0349">Heme</keyword>
<accession>A0ABW6ZVI3</accession>
<protein>
    <submittedName>
        <fullName evidence="7">Phenylacetaldoxime dehydratase family protein</fullName>
    </submittedName>
</protein>
<gene>
    <name evidence="7" type="ORF">V5F32_11195</name>
</gene>
<keyword evidence="8" id="KW-1185">Reference proteome</keyword>
<dbReference type="InterPro" id="IPR025702">
    <property type="entry name" value="OXD"/>
</dbReference>
<dbReference type="Pfam" id="PF13816">
    <property type="entry name" value="Dehydratase_hem"/>
    <property type="match status" value="1"/>
</dbReference>
<keyword evidence="3" id="KW-0479">Metal-binding</keyword>
<comment type="cofactor">
    <cofactor evidence="1">
        <name>heme b</name>
        <dbReference type="ChEBI" id="CHEBI:60344"/>
    </cofactor>
</comment>
<dbReference type="Proteomes" id="UP001604002">
    <property type="component" value="Unassembled WGS sequence"/>
</dbReference>
<evidence type="ECO:0000256" key="1">
    <source>
        <dbReference type="ARBA" id="ARBA00001970"/>
    </source>
</evidence>
<evidence type="ECO:0000256" key="4">
    <source>
        <dbReference type="ARBA" id="ARBA00023004"/>
    </source>
</evidence>
<evidence type="ECO:0000256" key="3">
    <source>
        <dbReference type="ARBA" id="ARBA00022723"/>
    </source>
</evidence>
<dbReference type="RefSeq" id="WP_393992579.1">
    <property type="nucleotide sequence ID" value="NZ_JBAFVH010000005.1"/>
</dbReference>
<evidence type="ECO:0000256" key="5">
    <source>
        <dbReference type="ARBA" id="ARBA00023239"/>
    </source>
</evidence>
<comment type="similarity">
    <text evidence="6">Belongs to the heme-containing dehydratase family.</text>
</comment>
<evidence type="ECO:0000313" key="7">
    <source>
        <dbReference type="EMBL" id="MFG1372731.1"/>
    </source>
</evidence>
<keyword evidence="5" id="KW-0456">Lyase</keyword>